<keyword evidence="2" id="KW-1185">Reference proteome</keyword>
<dbReference type="AlphaFoldDB" id="A0A0D9VV14"/>
<name>A0A0D9VV14_9ORYZ</name>
<dbReference type="Proteomes" id="UP000032180">
    <property type="component" value="Chromosome 3"/>
</dbReference>
<reference evidence="1 2" key="1">
    <citation type="submission" date="2012-08" db="EMBL/GenBank/DDBJ databases">
        <title>Oryza genome evolution.</title>
        <authorList>
            <person name="Wing R.A."/>
        </authorList>
    </citation>
    <scope>NUCLEOTIDE SEQUENCE</scope>
</reference>
<evidence type="ECO:0000313" key="1">
    <source>
        <dbReference type="EnsemblPlants" id="LPERR03G17740.1"/>
    </source>
</evidence>
<dbReference type="Gramene" id="LPERR03G17740.1">
    <property type="protein sequence ID" value="LPERR03G17740.1"/>
    <property type="gene ID" value="LPERR03G17740"/>
</dbReference>
<dbReference type="HOGENOM" id="CLU_158380_2_0_1"/>
<accession>A0A0D9VV14</accession>
<protein>
    <submittedName>
        <fullName evidence="1">Uncharacterized protein</fullName>
    </submittedName>
</protein>
<dbReference type="Pfam" id="PF03242">
    <property type="entry name" value="LEA_3a"/>
    <property type="match status" value="1"/>
</dbReference>
<dbReference type="EnsemblPlants" id="LPERR03G17740.1">
    <property type="protein sequence ID" value="LPERR03G17740.1"/>
    <property type="gene ID" value="LPERR03G17740"/>
</dbReference>
<reference evidence="1" key="3">
    <citation type="submission" date="2015-04" db="UniProtKB">
        <authorList>
            <consortium name="EnsemblPlants"/>
        </authorList>
    </citation>
    <scope>IDENTIFICATION</scope>
</reference>
<sequence length="90" mass="9964">MSSKICSVISGLVSRQCVRVRAVSTRASVDAAAGQRMNAATPPVIMAVKKEVSWMRDPKTGCWAPENRPEELDAVDLRNRLLNYKPLIDH</sequence>
<proteinExistence type="predicted"/>
<organism evidence="1 2">
    <name type="scientific">Leersia perrieri</name>
    <dbReference type="NCBI Taxonomy" id="77586"/>
    <lineage>
        <taxon>Eukaryota</taxon>
        <taxon>Viridiplantae</taxon>
        <taxon>Streptophyta</taxon>
        <taxon>Embryophyta</taxon>
        <taxon>Tracheophyta</taxon>
        <taxon>Spermatophyta</taxon>
        <taxon>Magnoliopsida</taxon>
        <taxon>Liliopsida</taxon>
        <taxon>Poales</taxon>
        <taxon>Poaceae</taxon>
        <taxon>BOP clade</taxon>
        <taxon>Oryzoideae</taxon>
        <taxon>Oryzeae</taxon>
        <taxon>Oryzinae</taxon>
        <taxon>Leersia</taxon>
    </lineage>
</organism>
<dbReference type="PANTHER" id="PTHR33509">
    <property type="entry name" value="LATE EMBRYOGENIS ABUNDANT PROTEIN 2-RELATED"/>
    <property type="match status" value="1"/>
</dbReference>
<dbReference type="eggNOG" id="ENOG502SAHF">
    <property type="taxonomic scope" value="Eukaryota"/>
</dbReference>
<reference evidence="2" key="2">
    <citation type="submission" date="2013-12" db="EMBL/GenBank/DDBJ databases">
        <authorList>
            <person name="Yu Y."/>
            <person name="Lee S."/>
            <person name="de Baynast K."/>
            <person name="Wissotski M."/>
            <person name="Liu L."/>
            <person name="Talag J."/>
            <person name="Goicoechea J."/>
            <person name="Angelova A."/>
            <person name="Jetty R."/>
            <person name="Kudrna D."/>
            <person name="Golser W."/>
            <person name="Rivera L."/>
            <person name="Zhang J."/>
            <person name="Wing R."/>
        </authorList>
    </citation>
    <scope>NUCLEOTIDE SEQUENCE</scope>
</reference>
<dbReference type="InterPro" id="IPR004926">
    <property type="entry name" value="LEA_3a"/>
</dbReference>
<dbReference type="PANTHER" id="PTHR33509:SF15">
    <property type="entry name" value="OS03G0400700 PROTEIN"/>
    <property type="match status" value="1"/>
</dbReference>
<evidence type="ECO:0000313" key="2">
    <source>
        <dbReference type="Proteomes" id="UP000032180"/>
    </source>
</evidence>